<evidence type="ECO:0000313" key="2">
    <source>
        <dbReference type="WBParaSite" id="PDA_v2.g409.t1"/>
    </source>
</evidence>
<sequence length="118" mass="13913">MSLPPDNIPIDKAWVFTFTKDDKNPVLLKFDNFDGTIKGSSPSFLMAMYLRQPLKVIETKVGEKPKEISLWIFDKNFNEKEIKRIKQRFKESCRLLKLDVYFVDTESSKVDFVKYCHN</sequence>
<reference evidence="2" key="1">
    <citation type="submission" date="2022-11" db="UniProtKB">
        <authorList>
            <consortium name="WormBaseParasite"/>
        </authorList>
    </citation>
    <scope>IDENTIFICATION</scope>
</reference>
<accession>A0A914QKM8</accession>
<dbReference type="Proteomes" id="UP000887578">
    <property type="component" value="Unplaced"/>
</dbReference>
<dbReference type="AlphaFoldDB" id="A0A914QKM8"/>
<protein>
    <submittedName>
        <fullName evidence="2">Uncharacterized protein</fullName>
    </submittedName>
</protein>
<keyword evidence="1" id="KW-1185">Reference proteome</keyword>
<organism evidence="1 2">
    <name type="scientific">Panagrolaimus davidi</name>
    <dbReference type="NCBI Taxonomy" id="227884"/>
    <lineage>
        <taxon>Eukaryota</taxon>
        <taxon>Metazoa</taxon>
        <taxon>Ecdysozoa</taxon>
        <taxon>Nematoda</taxon>
        <taxon>Chromadorea</taxon>
        <taxon>Rhabditida</taxon>
        <taxon>Tylenchina</taxon>
        <taxon>Panagrolaimomorpha</taxon>
        <taxon>Panagrolaimoidea</taxon>
        <taxon>Panagrolaimidae</taxon>
        <taxon>Panagrolaimus</taxon>
    </lineage>
</organism>
<proteinExistence type="predicted"/>
<evidence type="ECO:0000313" key="1">
    <source>
        <dbReference type="Proteomes" id="UP000887578"/>
    </source>
</evidence>
<dbReference type="WBParaSite" id="PDA_v2.g409.t1">
    <property type="protein sequence ID" value="PDA_v2.g409.t1"/>
    <property type="gene ID" value="PDA_v2.g409"/>
</dbReference>
<name>A0A914QKM8_9BILA</name>